<accession>A0A0A9A6Y2</accession>
<sequence length="21" mass="2563">MPIQLYPPKHMCDLNRHQKRG</sequence>
<protein>
    <submittedName>
        <fullName evidence="2">Uncharacterized protein</fullName>
    </submittedName>
</protein>
<reference evidence="2" key="2">
    <citation type="journal article" date="2015" name="Data Brief">
        <title>Shoot transcriptome of the giant reed, Arundo donax.</title>
        <authorList>
            <person name="Barrero R.A."/>
            <person name="Guerrero F.D."/>
            <person name="Moolhuijzen P."/>
            <person name="Goolsby J.A."/>
            <person name="Tidwell J."/>
            <person name="Bellgard S.E."/>
            <person name="Bellgard M.I."/>
        </authorList>
    </citation>
    <scope>NUCLEOTIDE SEQUENCE</scope>
    <source>
        <tissue evidence="2">Shoot tissue taken approximately 20 cm above the soil surface</tissue>
    </source>
</reference>
<feature type="compositionally biased region" description="Basic and acidic residues" evidence="1">
    <location>
        <begin position="10"/>
        <end position="21"/>
    </location>
</feature>
<organism evidence="2">
    <name type="scientific">Arundo donax</name>
    <name type="common">Giant reed</name>
    <name type="synonym">Donax arundinaceus</name>
    <dbReference type="NCBI Taxonomy" id="35708"/>
    <lineage>
        <taxon>Eukaryota</taxon>
        <taxon>Viridiplantae</taxon>
        <taxon>Streptophyta</taxon>
        <taxon>Embryophyta</taxon>
        <taxon>Tracheophyta</taxon>
        <taxon>Spermatophyta</taxon>
        <taxon>Magnoliopsida</taxon>
        <taxon>Liliopsida</taxon>
        <taxon>Poales</taxon>
        <taxon>Poaceae</taxon>
        <taxon>PACMAD clade</taxon>
        <taxon>Arundinoideae</taxon>
        <taxon>Arundineae</taxon>
        <taxon>Arundo</taxon>
    </lineage>
</organism>
<dbReference type="EMBL" id="GBRH01252227">
    <property type="protein sequence ID" value="JAD45668.1"/>
    <property type="molecule type" value="Transcribed_RNA"/>
</dbReference>
<dbReference type="AlphaFoldDB" id="A0A0A9A6Y2"/>
<proteinExistence type="predicted"/>
<evidence type="ECO:0000313" key="2">
    <source>
        <dbReference type="EMBL" id="JAD45668.1"/>
    </source>
</evidence>
<reference evidence="2" key="1">
    <citation type="submission" date="2014-09" db="EMBL/GenBank/DDBJ databases">
        <authorList>
            <person name="Magalhaes I.L.F."/>
            <person name="Oliveira U."/>
            <person name="Santos F.R."/>
            <person name="Vidigal T.H.D.A."/>
            <person name="Brescovit A.D."/>
            <person name="Santos A.J."/>
        </authorList>
    </citation>
    <scope>NUCLEOTIDE SEQUENCE</scope>
    <source>
        <tissue evidence="2">Shoot tissue taken approximately 20 cm above the soil surface</tissue>
    </source>
</reference>
<evidence type="ECO:0000256" key="1">
    <source>
        <dbReference type="SAM" id="MobiDB-lite"/>
    </source>
</evidence>
<feature type="region of interest" description="Disordered" evidence="1">
    <location>
        <begin position="1"/>
        <end position="21"/>
    </location>
</feature>
<name>A0A0A9A6Y2_ARUDO</name>